<evidence type="ECO:0000256" key="2">
    <source>
        <dbReference type="SAM" id="Phobius"/>
    </source>
</evidence>
<dbReference type="InterPro" id="IPR027587">
    <property type="entry name" value="TrbK"/>
</dbReference>
<keyword evidence="2" id="KW-0812">Transmembrane</keyword>
<dbReference type="Proteomes" id="UP001379235">
    <property type="component" value="Unassembled WGS sequence"/>
</dbReference>
<dbReference type="EMBL" id="JBBHJY010000007">
    <property type="protein sequence ID" value="MEJ6011139.1"/>
    <property type="molecule type" value="Genomic_DNA"/>
</dbReference>
<feature type="transmembrane region" description="Helical" evidence="2">
    <location>
        <begin position="6"/>
        <end position="24"/>
    </location>
</feature>
<keyword evidence="2" id="KW-0472">Membrane</keyword>
<proteinExistence type="predicted"/>
<feature type="region of interest" description="Disordered" evidence="1">
    <location>
        <begin position="80"/>
        <end position="109"/>
    </location>
</feature>
<evidence type="ECO:0000313" key="4">
    <source>
        <dbReference type="Proteomes" id="UP001379235"/>
    </source>
</evidence>
<evidence type="ECO:0000256" key="1">
    <source>
        <dbReference type="SAM" id="MobiDB-lite"/>
    </source>
</evidence>
<organism evidence="3 4">
    <name type="scientific">Novosphingobium aquae</name>
    <dbReference type="NCBI Taxonomy" id="3133435"/>
    <lineage>
        <taxon>Bacteria</taxon>
        <taxon>Pseudomonadati</taxon>
        <taxon>Pseudomonadota</taxon>
        <taxon>Alphaproteobacteria</taxon>
        <taxon>Sphingomonadales</taxon>
        <taxon>Sphingomonadaceae</taxon>
        <taxon>Novosphingobium</taxon>
    </lineage>
</organism>
<protein>
    <submittedName>
        <fullName evidence="3">Entry exclusion protein TrbK-alt</fullName>
    </submittedName>
</protein>
<sequence>MDTKLFARIGAGAFVATALTMTALELRERPVRTLPEIETVTDDEGDPLDAMLRDCAAMGEQALEVSPCLAAWAEKRRRFLGAKPKPGSPVTGDHSPSAASVDPHPAKGR</sequence>
<dbReference type="RefSeq" id="WP_339968035.1">
    <property type="nucleotide sequence ID" value="NZ_JBBHJY010000007.1"/>
</dbReference>
<evidence type="ECO:0000313" key="3">
    <source>
        <dbReference type="EMBL" id="MEJ6011139.1"/>
    </source>
</evidence>
<dbReference type="Pfam" id="PF20084">
    <property type="entry name" value="TrbK"/>
    <property type="match status" value="1"/>
</dbReference>
<dbReference type="NCBIfam" id="TIGR04360">
    <property type="entry name" value="other_trbK"/>
    <property type="match status" value="1"/>
</dbReference>
<keyword evidence="4" id="KW-1185">Reference proteome</keyword>
<name>A0ABU8SCC2_9SPHN</name>
<keyword evidence="2" id="KW-1133">Transmembrane helix</keyword>
<reference evidence="3 4" key="1">
    <citation type="submission" date="2024-03" db="EMBL/GenBank/DDBJ databases">
        <authorList>
            <person name="Jo J.-H."/>
        </authorList>
    </citation>
    <scope>NUCLEOTIDE SEQUENCE [LARGE SCALE GENOMIC DNA]</scope>
    <source>
        <strain evidence="3 4">AS3R-12</strain>
    </source>
</reference>
<accession>A0ABU8SCC2</accession>
<gene>
    <name evidence="3" type="primary">trbK-alt</name>
    <name evidence="3" type="ORF">WG900_14545</name>
</gene>
<comment type="caution">
    <text evidence="3">The sequence shown here is derived from an EMBL/GenBank/DDBJ whole genome shotgun (WGS) entry which is preliminary data.</text>
</comment>